<gene>
    <name evidence="13" type="ORF">FAM09_03755</name>
</gene>
<evidence type="ECO:0000256" key="10">
    <source>
        <dbReference type="SAM" id="MobiDB-lite"/>
    </source>
</evidence>
<accession>A0A4V4H1N7</accession>
<evidence type="ECO:0000256" key="9">
    <source>
        <dbReference type="ARBA" id="ARBA00023136"/>
    </source>
</evidence>
<keyword evidence="14" id="KW-1185">Reference proteome</keyword>
<keyword evidence="4" id="KW-1003">Cell membrane</keyword>
<evidence type="ECO:0000313" key="14">
    <source>
        <dbReference type="Proteomes" id="UP000306918"/>
    </source>
</evidence>
<dbReference type="GO" id="GO:0098797">
    <property type="term" value="C:plasma membrane protein complex"/>
    <property type="evidence" value="ECO:0007669"/>
    <property type="project" value="TreeGrafter"/>
</dbReference>
<dbReference type="AlphaFoldDB" id="A0A4V4H1N7"/>
<dbReference type="GO" id="GO:0015891">
    <property type="term" value="P:siderophore transport"/>
    <property type="evidence" value="ECO:0007669"/>
    <property type="project" value="InterPro"/>
</dbReference>
<feature type="transmembrane region" description="Helical" evidence="11">
    <location>
        <begin position="36"/>
        <end position="57"/>
    </location>
</feature>
<evidence type="ECO:0000313" key="13">
    <source>
        <dbReference type="EMBL" id="THU41236.1"/>
    </source>
</evidence>
<dbReference type="PROSITE" id="PS52015">
    <property type="entry name" value="TONB_CTD"/>
    <property type="match status" value="1"/>
</dbReference>
<evidence type="ECO:0000256" key="1">
    <source>
        <dbReference type="ARBA" id="ARBA00004383"/>
    </source>
</evidence>
<evidence type="ECO:0000259" key="12">
    <source>
        <dbReference type="PROSITE" id="PS52015"/>
    </source>
</evidence>
<dbReference type="InterPro" id="IPR006260">
    <property type="entry name" value="TonB/TolA_C"/>
</dbReference>
<keyword evidence="7" id="KW-0653">Protein transport</keyword>
<keyword evidence="6 11" id="KW-0812">Transmembrane</keyword>
<dbReference type="GO" id="GO:0031992">
    <property type="term" value="F:energy transducer activity"/>
    <property type="evidence" value="ECO:0007669"/>
    <property type="project" value="InterPro"/>
</dbReference>
<dbReference type="GO" id="GO:0030288">
    <property type="term" value="C:outer membrane-bounded periplasmic space"/>
    <property type="evidence" value="ECO:0007669"/>
    <property type="project" value="InterPro"/>
</dbReference>
<keyword evidence="8 11" id="KW-1133">Transmembrane helix</keyword>
<dbReference type="EMBL" id="STFF01000001">
    <property type="protein sequence ID" value="THU41236.1"/>
    <property type="molecule type" value="Genomic_DNA"/>
</dbReference>
<organism evidence="13 14">
    <name type="scientific">Niastella caeni</name>
    <dbReference type="NCBI Taxonomy" id="2569763"/>
    <lineage>
        <taxon>Bacteria</taxon>
        <taxon>Pseudomonadati</taxon>
        <taxon>Bacteroidota</taxon>
        <taxon>Chitinophagia</taxon>
        <taxon>Chitinophagales</taxon>
        <taxon>Chitinophagaceae</taxon>
        <taxon>Niastella</taxon>
    </lineage>
</organism>
<dbReference type="RefSeq" id="WP_136575726.1">
    <property type="nucleotide sequence ID" value="NZ_STFF01000001.1"/>
</dbReference>
<dbReference type="PANTHER" id="PTHR33446:SF2">
    <property type="entry name" value="PROTEIN TONB"/>
    <property type="match status" value="1"/>
</dbReference>
<dbReference type="InterPro" id="IPR003538">
    <property type="entry name" value="TonB"/>
</dbReference>
<dbReference type="InterPro" id="IPR037682">
    <property type="entry name" value="TonB_C"/>
</dbReference>
<dbReference type="PRINTS" id="PR01374">
    <property type="entry name" value="TONBPROTEIN"/>
</dbReference>
<keyword evidence="9 11" id="KW-0472">Membrane</keyword>
<feature type="domain" description="TonB C-terminal" evidence="12">
    <location>
        <begin position="186"/>
        <end position="277"/>
    </location>
</feature>
<dbReference type="Gene3D" id="3.30.1150.10">
    <property type="match status" value="1"/>
</dbReference>
<comment type="caution">
    <text evidence="13">The sequence shown here is derived from an EMBL/GenBank/DDBJ whole genome shotgun (WGS) entry which is preliminary data.</text>
</comment>
<reference evidence="13 14" key="1">
    <citation type="submission" date="2019-04" db="EMBL/GenBank/DDBJ databases">
        <title>Niastella caeni sp. nov., isolated from activated sludge.</title>
        <authorList>
            <person name="Sheng M."/>
        </authorList>
    </citation>
    <scope>NUCLEOTIDE SEQUENCE [LARGE SCALE GENOMIC DNA]</scope>
    <source>
        <strain evidence="13 14">HX-2-15</strain>
    </source>
</reference>
<evidence type="ECO:0000256" key="8">
    <source>
        <dbReference type="ARBA" id="ARBA00022989"/>
    </source>
</evidence>
<dbReference type="GO" id="GO:0055085">
    <property type="term" value="P:transmembrane transport"/>
    <property type="evidence" value="ECO:0007669"/>
    <property type="project" value="InterPro"/>
</dbReference>
<evidence type="ECO:0000256" key="2">
    <source>
        <dbReference type="ARBA" id="ARBA00006555"/>
    </source>
</evidence>
<keyword evidence="3" id="KW-0813">Transport</keyword>
<comment type="subcellular location">
    <subcellularLocation>
        <location evidence="1">Cell inner membrane</location>
        <topology evidence="1">Single-pass membrane protein</topology>
        <orientation evidence="1">Periplasmic side</orientation>
    </subcellularLocation>
</comment>
<dbReference type="GO" id="GO:0015031">
    <property type="term" value="P:protein transport"/>
    <property type="evidence" value="ECO:0007669"/>
    <property type="project" value="UniProtKB-KW"/>
</dbReference>
<evidence type="ECO:0000256" key="11">
    <source>
        <dbReference type="SAM" id="Phobius"/>
    </source>
</evidence>
<name>A0A4V4H1N7_9BACT</name>
<feature type="region of interest" description="Disordered" evidence="10">
    <location>
        <begin position="78"/>
        <end position="98"/>
    </location>
</feature>
<dbReference type="NCBIfam" id="TIGR01352">
    <property type="entry name" value="tonB_Cterm"/>
    <property type="match status" value="1"/>
</dbReference>
<evidence type="ECO:0000256" key="7">
    <source>
        <dbReference type="ARBA" id="ARBA00022927"/>
    </source>
</evidence>
<dbReference type="PANTHER" id="PTHR33446">
    <property type="entry name" value="PROTEIN TONB-RELATED"/>
    <property type="match status" value="1"/>
</dbReference>
<proteinExistence type="inferred from homology"/>
<keyword evidence="5" id="KW-0997">Cell inner membrane</keyword>
<protein>
    <submittedName>
        <fullName evidence="13">TonB family protein</fullName>
    </submittedName>
</protein>
<dbReference type="Pfam" id="PF03544">
    <property type="entry name" value="TonB_C"/>
    <property type="match status" value="1"/>
</dbReference>
<evidence type="ECO:0000256" key="5">
    <source>
        <dbReference type="ARBA" id="ARBA00022519"/>
    </source>
</evidence>
<dbReference type="InterPro" id="IPR051045">
    <property type="entry name" value="TonB-dependent_transducer"/>
</dbReference>
<evidence type="ECO:0000256" key="4">
    <source>
        <dbReference type="ARBA" id="ARBA00022475"/>
    </source>
</evidence>
<evidence type="ECO:0000256" key="3">
    <source>
        <dbReference type="ARBA" id="ARBA00022448"/>
    </source>
</evidence>
<evidence type="ECO:0000256" key="6">
    <source>
        <dbReference type="ARBA" id="ARBA00022692"/>
    </source>
</evidence>
<dbReference type="Proteomes" id="UP000306918">
    <property type="component" value="Unassembled WGS sequence"/>
</dbReference>
<dbReference type="OrthoDB" id="1039448at2"/>
<feature type="compositionally biased region" description="Pro residues" evidence="10">
    <location>
        <begin position="85"/>
        <end position="98"/>
    </location>
</feature>
<comment type="similarity">
    <text evidence="2">Belongs to the TonB family.</text>
</comment>
<sequence length="277" mass="30520">METSTILTADVLDILFEGRNKEYGAYDLRRTYKKRLTLSITVMLSVIFMLFIGFVFAGKKKQVDPVFLTKDIELASVEPREKPVEPPPPPMKPPAPPPVQVQTIRNTTLTIVPDDKVSEVDKPPVNADLENAKIGTMNNPDGVGDDGTVIAPPGDGNGNVVELPKKEKEDDDGIFVSVQIESEYPGGQAAWQRFLRKNLHYPQAAIDQGVQGFVVVQFVVDKDGNVSNVEAVSGPEELRAEAIRVIKKSGKWTPAVQNGRQVKSYKKQPLGFQLPEE</sequence>
<dbReference type="SUPFAM" id="SSF74653">
    <property type="entry name" value="TolA/TonB C-terminal domain"/>
    <property type="match status" value="1"/>
</dbReference>